<dbReference type="AlphaFoldDB" id="J9CR08"/>
<sequence length="44" mass="4774">MASASCKTTAIEFEIKLILPHKKSVPLFRMAAVPKVRSRTGTSA</sequence>
<organism evidence="1">
    <name type="scientific">gut metagenome</name>
    <dbReference type="NCBI Taxonomy" id="749906"/>
    <lineage>
        <taxon>unclassified sequences</taxon>
        <taxon>metagenomes</taxon>
        <taxon>organismal metagenomes</taxon>
    </lineage>
</organism>
<protein>
    <submittedName>
        <fullName evidence="1">Uncharacterized protein</fullName>
    </submittedName>
</protein>
<proteinExistence type="predicted"/>
<dbReference type="EMBL" id="AMCI01002482">
    <property type="protein sequence ID" value="EJX02586.1"/>
    <property type="molecule type" value="Genomic_DNA"/>
</dbReference>
<gene>
    <name evidence="1" type="ORF">EVA_09305</name>
</gene>
<name>J9CR08_9ZZZZ</name>
<comment type="caution">
    <text evidence="1">The sequence shown here is derived from an EMBL/GenBank/DDBJ whole genome shotgun (WGS) entry which is preliminary data.</text>
</comment>
<evidence type="ECO:0000313" key="1">
    <source>
        <dbReference type="EMBL" id="EJX02586.1"/>
    </source>
</evidence>
<accession>J9CR08</accession>
<reference evidence="1" key="1">
    <citation type="journal article" date="2012" name="PLoS ONE">
        <title>Gene sets for utilization of primary and secondary nutrition supplies in the distal gut of endangered iberian lynx.</title>
        <authorList>
            <person name="Alcaide M."/>
            <person name="Messina E."/>
            <person name="Richter M."/>
            <person name="Bargiela R."/>
            <person name="Peplies J."/>
            <person name="Huws S.A."/>
            <person name="Newbold C.J."/>
            <person name="Golyshin P.N."/>
            <person name="Simon M.A."/>
            <person name="Lopez G."/>
            <person name="Yakimov M.M."/>
            <person name="Ferrer M."/>
        </authorList>
    </citation>
    <scope>NUCLEOTIDE SEQUENCE</scope>
</reference>